<proteinExistence type="inferred from homology"/>
<evidence type="ECO:0000313" key="9">
    <source>
        <dbReference type="Proteomes" id="UP001272052"/>
    </source>
</evidence>
<gene>
    <name evidence="8" type="ORF">MmiAt1_09020</name>
</gene>
<evidence type="ECO:0000259" key="7">
    <source>
        <dbReference type="Pfam" id="PF22451"/>
    </source>
</evidence>
<dbReference type="InterPro" id="IPR040523">
    <property type="entry name" value="AsnC_trans_reg2"/>
</dbReference>
<dbReference type="PANTHER" id="PTHR43413:SF1">
    <property type="entry name" value="SIROHEME DECARBOXYLASE NIRL SUBUNIT"/>
    <property type="match status" value="1"/>
</dbReference>
<dbReference type="EC" id="4.1.1.111" evidence="4"/>
<protein>
    <recommendedName>
        <fullName evidence="4">siroheme decarboxylase</fullName>
        <ecNumber evidence="4">4.1.1.111</ecNumber>
    </recommendedName>
</protein>
<reference evidence="8 9" key="1">
    <citation type="submission" date="2023-06" db="EMBL/GenBank/DDBJ databases">
        <title>Genome sequence of Methanimicrococcus sp. At1.</title>
        <authorList>
            <person name="Protasov E."/>
            <person name="Platt K."/>
            <person name="Poehlein A."/>
            <person name="Daniel R."/>
            <person name="Brune A."/>
        </authorList>
    </citation>
    <scope>NUCLEOTIDE SEQUENCE [LARGE SCALE GENOMIC DNA]</scope>
    <source>
        <strain evidence="8 9">At1</strain>
    </source>
</reference>
<evidence type="ECO:0000256" key="4">
    <source>
        <dbReference type="ARBA" id="ARBA00023471"/>
    </source>
</evidence>
<evidence type="ECO:0000256" key="3">
    <source>
        <dbReference type="ARBA" id="ARBA00023457"/>
    </source>
</evidence>
<dbReference type="Gene3D" id="3.30.70.3460">
    <property type="match status" value="1"/>
</dbReference>
<comment type="similarity">
    <text evidence="3">Belongs to the Ahb/Nir family.</text>
</comment>
<organism evidence="8 9">
    <name type="scientific">Methanimicrococcus hacksteinii</name>
    <dbReference type="NCBI Taxonomy" id="3028293"/>
    <lineage>
        <taxon>Archaea</taxon>
        <taxon>Methanobacteriati</taxon>
        <taxon>Methanobacteriota</taxon>
        <taxon>Stenosarchaea group</taxon>
        <taxon>Methanomicrobia</taxon>
        <taxon>Methanosarcinales</taxon>
        <taxon>Methanosarcinaceae</taxon>
        <taxon>Methanimicrococcus</taxon>
    </lineage>
</organism>
<dbReference type="InterPro" id="IPR019888">
    <property type="entry name" value="Tscrpt_reg_AsnC-like"/>
</dbReference>
<comment type="pathway">
    <text evidence="2">Porphyrin-containing compound metabolism.</text>
</comment>
<dbReference type="InterPro" id="IPR036388">
    <property type="entry name" value="WH-like_DNA-bd_sf"/>
</dbReference>
<dbReference type="SMART" id="SM00344">
    <property type="entry name" value="HTH_ASNC"/>
    <property type="match status" value="1"/>
</dbReference>
<dbReference type="InterPro" id="IPR036390">
    <property type="entry name" value="WH_DNA-bd_sf"/>
</dbReference>
<dbReference type="Proteomes" id="UP001272052">
    <property type="component" value="Unassembled WGS sequence"/>
</dbReference>
<evidence type="ECO:0000256" key="5">
    <source>
        <dbReference type="ARBA" id="ARBA00048470"/>
    </source>
</evidence>
<dbReference type="InterPro" id="IPR050684">
    <property type="entry name" value="HTH-Siroheme_Decarb"/>
</dbReference>
<feature type="domain" description="Siroheme decarboxylase AsnC-like ligand binding" evidence="6">
    <location>
        <begin position="78"/>
        <end position="155"/>
    </location>
</feature>
<keyword evidence="9" id="KW-1185">Reference proteome</keyword>
<evidence type="ECO:0000259" key="6">
    <source>
        <dbReference type="Pfam" id="PF17805"/>
    </source>
</evidence>
<evidence type="ECO:0000256" key="1">
    <source>
        <dbReference type="ARBA" id="ARBA00023239"/>
    </source>
</evidence>
<dbReference type="Pfam" id="PF22451">
    <property type="entry name" value="NirdL-like_HTH"/>
    <property type="match status" value="1"/>
</dbReference>
<comment type="catalytic activity">
    <reaction evidence="5">
        <text>siroheme + 2 H(+) = 12,18-didecarboxysiroheme + 2 CO2</text>
        <dbReference type="Rhea" id="RHEA:19093"/>
        <dbReference type="ChEBI" id="CHEBI:15378"/>
        <dbReference type="ChEBI" id="CHEBI:16526"/>
        <dbReference type="ChEBI" id="CHEBI:60052"/>
        <dbReference type="ChEBI" id="CHEBI:140497"/>
        <dbReference type="EC" id="4.1.1.111"/>
    </reaction>
</comment>
<dbReference type="InterPro" id="IPR053953">
    <property type="entry name" value="NirdL-like_HTH"/>
</dbReference>
<dbReference type="Pfam" id="PF17805">
    <property type="entry name" value="AsnC_trans_reg2"/>
    <property type="match status" value="1"/>
</dbReference>
<dbReference type="RefSeq" id="WP_318785749.1">
    <property type="nucleotide sequence ID" value="NZ_JAWDKC010000015.1"/>
</dbReference>
<evidence type="ECO:0000313" key="8">
    <source>
        <dbReference type="EMBL" id="MDV0445328.1"/>
    </source>
</evidence>
<evidence type="ECO:0000256" key="2">
    <source>
        <dbReference type="ARBA" id="ARBA00023444"/>
    </source>
</evidence>
<dbReference type="SUPFAM" id="SSF46785">
    <property type="entry name" value="Winged helix' DNA-binding domain"/>
    <property type="match status" value="1"/>
</dbReference>
<sequence>MTANPTEPAGGKTVELDDIDRKLINLIQLNFPISAHPFEEIANEIGTTEEIVISKLNRLKNEGIIRRIGPIINTRGIGGTNTLAAVKVPADQVDTAAAVINRYDEVSHNYLRNEEYNVWFTVSAPTQNRLNQILSEIQTELNCPLLDLPTIRQFKIQVNFRV</sequence>
<feature type="domain" description="Siroheme decarboxylase NirL-like HTH" evidence="7">
    <location>
        <begin position="20"/>
        <end position="66"/>
    </location>
</feature>
<dbReference type="Gene3D" id="1.10.10.10">
    <property type="entry name" value="Winged helix-like DNA-binding domain superfamily/Winged helix DNA-binding domain"/>
    <property type="match status" value="1"/>
</dbReference>
<comment type="caution">
    <text evidence="8">The sequence shown here is derived from an EMBL/GenBank/DDBJ whole genome shotgun (WGS) entry which is preliminary data.</text>
</comment>
<accession>A0ABU3VPK1</accession>
<dbReference type="PANTHER" id="PTHR43413">
    <property type="entry name" value="TRANSCRIPTIONAL REGULATOR, ASNC FAMILY"/>
    <property type="match status" value="1"/>
</dbReference>
<name>A0ABU3VPK1_9EURY</name>
<dbReference type="EMBL" id="JAWDKC010000015">
    <property type="protein sequence ID" value="MDV0445328.1"/>
    <property type="molecule type" value="Genomic_DNA"/>
</dbReference>
<keyword evidence="1" id="KW-0456">Lyase</keyword>